<keyword evidence="2" id="KW-1185">Reference proteome</keyword>
<organism evidence="1 2">
    <name type="scientific">Brucella grignonensis</name>
    <dbReference type="NCBI Taxonomy" id="94627"/>
    <lineage>
        <taxon>Bacteria</taxon>
        <taxon>Pseudomonadati</taxon>
        <taxon>Pseudomonadota</taxon>
        <taxon>Alphaproteobacteria</taxon>
        <taxon>Hyphomicrobiales</taxon>
        <taxon>Brucellaceae</taxon>
        <taxon>Brucella/Ochrobactrum group</taxon>
        <taxon>Brucella</taxon>
    </lineage>
</organism>
<accession>A0A256EY33</accession>
<evidence type="ECO:0000313" key="2">
    <source>
        <dbReference type="Proteomes" id="UP000216478"/>
    </source>
</evidence>
<dbReference type="AlphaFoldDB" id="A0A256EY33"/>
<dbReference type="Proteomes" id="UP000216478">
    <property type="component" value="Unassembled WGS sequence"/>
</dbReference>
<evidence type="ECO:0000313" key="1">
    <source>
        <dbReference type="EMBL" id="OYR07534.1"/>
    </source>
</evidence>
<proteinExistence type="predicted"/>
<dbReference type="EMBL" id="NNRL01000169">
    <property type="protein sequence ID" value="OYR07534.1"/>
    <property type="molecule type" value="Genomic_DNA"/>
</dbReference>
<comment type="caution">
    <text evidence="1">The sequence shown here is derived from an EMBL/GenBank/DDBJ whole genome shotgun (WGS) entry which is preliminary data.</text>
</comment>
<protein>
    <submittedName>
        <fullName evidence="1">Uncharacterized protein</fullName>
    </submittedName>
</protein>
<reference evidence="1 2" key="1">
    <citation type="submission" date="2017-07" db="EMBL/GenBank/DDBJ databases">
        <title>Phylogenetic study on the rhizospheric bacterium Ochrobactrum sp. A44.</title>
        <authorList>
            <person name="Krzyzanowska D.M."/>
            <person name="Ossowicki A."/>
            <person name="Rajewska M."/>
            <person name="Maciag T."/>
            <person name="Kaczynski Z."/>
            <person name="Czerwicka M."/>
            <person name="Jafra S."/>
        </authorList>
    </citation>
    <scope>NUCLEOTIDE SEQUENCE [LARGE SCALE GENOMIC DNA]</scope>
    <source>
        <strain evidence="1 2">OgA9a</strain>
    </source>
</reference>
<name>A0A256EY33_9HYPH</name>
<gene>
    <name evidence="1" type="ORF">CEV33_3734</name>
</gene>
<sequence length="38" mass="4361">MTDQSNDPILQWLYPDTPAKKAAGISVDHRELIRQVPR</sequence>